<accession>A0A6S7D3Y7</accession>
<feature type="domain" description="Tape measure protein N-terminal" evidence="1">
    <location>
        <begin position="84"/>
        <end position="274"/>
    </location>
</feature>
<protein>
    <recommendedName>
        <fullName evidence="1">Tape measure protein N-terminal domain-containing protein</fullName>
    </recommendedName>
</protein>
<dbReference type="AlphaFoldDB" id="A0A6S7D3Y7"/>
<dbReference type="NCBIfam" id="TIGR02675">
    <property type="entry name" value="tape_meas_nterm"/>
    <property type="match status" value="1"/>
</dbReference>
<sequence length="1166" mass="121738">MAKKLREIVVAVTADTGAYQREMNRVSRMGGEYFKSVEQGAKRADAAYQRNATSIRMQVTAMDEATQSAANYARAIAAAFSAGKLISYADSWTNLNNRLKLVTDGAGEFQAAQTAVFNIAQNARAPLQATAELYQRIATNQDALGLSGQGVASIVDTISKTMAISGASTQAADAALVQLGQAFASGTLRGEELNSVMEQTPALAKAIADGLGIPIGELRALGATGQLTAQQVVSALQKMSGSVDSQFGKMQATVGQSFTVLENSVIAWVGRADEATGASKTLAEGILSLSRNLDSAAIVAGGAALGALGGKLGQVSVQAFQATQAFLANRAELENQARAQMLAAQAGLRKAQTDVFLAEKEAIAARGTAVQTQMAIQLAQARAVERGATEAAAAATVRYATVSNTAASAGRAVLGFLGGPVGLAITVATAAAGWLLFRDNTDSATKAMRDMTGPLDELVKKYAELNAQQRDQARRGKQSQLADATSDMQSQLTRLSGVAANAATQSSIGALEAFRTAIAAINADTSLSAQKASEQIQAQIDAYVKATPVGTAYRATLVDIAAEYSKSRAEVERYSGQLKAMDGVLAGTAATAQGLGESLGMVAAGMNKADWEKYLKNLEAARDLVGMSAKEAGEYKARAEGANDAQAKLAGTLAQQADTAEALKKATADKDQKAIDGAKATLQELIKVEAQQRAIIAAAAEAARLQGQLAKGVLTAEGFNQMVSQAYENTYQRALDTGAERTATQFSGIAANTEVKRTGKKSGDDWTKWVKERQAETAAQLDLAAAYLQGGAAVEKATQAKRVEEEVLKQGGKRRAEIVSLLDAEAQARAKADAAKQIADMGKEIALIDAKTEAERILWETQNGSYAALDENIRKALVGRARELDLARKAQAQQAYIGQVSGRTEADETLEKMGWLADAFDRNQLSAEQYKRALGELTGEGLGSLTEFAVQGARNIQSYLGDGLYQAVTGKFEGIGNAFFDMLARMATEAAAANLGEMLFGNFGKTNQIGGLLGAIGGAIGGMFGGGSSLPETASWAMPKFAKGGAFTNGVVDSPVAFPMGLMGEAGPEAIMPLHRGADGSLGVRAEFPSVPGSGQGGGGFGGMQVNISVDRRGETSSNSSDGAEDFERGLAAVVQGYVQQYVPQEIQKSFRPGGSLWNAQQNRRP</sequence>
<dbReference type="InterPro" id="IPR013491">
    <property type="entry name" value="Tape_meas_N"/>
</dbReference>
<reference evidence="2 3" key="1">
    <citation type="submission" date="2020-04" db="EMBL/GenBank/DDBJ databases">
        <authorList>
            <person name="De Canck E."/>
        </authorList>
    </citation>
    <scope>NUCLEOTIDE SEQUENCE [LARGE SCALE GENOMIC DNA]</scope>
    <source>
        <strain evidence="2 3">LMG 26788</strain>
    </source>
</reference>
<dbReference type="Proteomes" id="UP000494203">
    <property type="component" value="Unassembled WGS sequence"/>
</dbReference>
<evidence type="ECO:0000259" key="1">
    <source>
        <dbReference type="Pfam" id="PF20155"/>
    </source>
</evidence>
<gene>
    <name evidence="2" type="ORF">LMG26788_02179</name>
</gene>
<dbReference type="RefSeq" id="WP_175140777.1">
    <property type="nucleotide sequence ID" value="NZ_CADIKZ010000005.1"/>
</dbReference>
<keyword evidence="3" id="KW-1185">Reference proteome</keyword>
<organism evidence="2 3">
    <name type="scientific">Achromobacter pulmonis</name>
    <dbReference type="NCBI Taxonomy" id="1389932"/>
    <lineage>
        <taxon>Bacteria</taxon>
        <taxon>Pseudomonadati</taxon>
        <taxon>Pseudomonadota</taxon>
        <taxon>Betaproteobacteria</taxon>
        <taxon>Burkholderiales</taxon>
        <taxon>Alcaligenaceae</taxon>
        <taxon>Achromobacter</taxon>
    </lineage>
</organism>
<evidence type="ECO:0000313" key="2">
    <source>
        <dbReference type="EMBL" id="CAB3859343.1"/>
    </source>
</evidence>
<evidence type="ECO:0000313" key="3">
    <source>
        <dbReference type="Proteomes" id="UP000494203"/>
    </source>
</evidence>
<proteinExistence type="predicted"/>
<dbReference type="Pfam" id="PF20155">
    <property type="entry name" value="TMP_3"/>
    <property type="match status" value="1"/>
</dbReference>
<dbReference type="EMBL" id="CADIKZ010000005">
    <property type="protein sequence ID" value="CAB3859343.1"/>
    <property type="molecule type" value="Genomic_DNA"/>
</dbReference>
<name>A0A6S7D3Y7_9BURK</name>